<accession>A0ABP2R9T8</accession>
<sequence>MLKKLPIPILSLFLFFQCSGEDIDELKGKKKEKSNPVVSYSFCVAQTQSCIDADGADCFIVRDNPRYFDAGGGGVEKFCFDNLVETYIVTETGGM</sequence>
<gene>
    <name evidence="1" type="ORF">LEP1GSC178_1867</name>
</gene>
<evidence type="ECO:0008006" key="3">
    <source>
        <dbReference type="Google" id="ProtNLM"/>
    </source>
</evidence>
<keyword evidence="2" id="KW-1185">Reference proteome</keyword>
<name>A0ABP2R9T8_9LEPT</name>
<dbReference type="RefSeq" id="WP_008595633.1">
    <property type="nucleotide sequence ID" value="NZ_AHOM02000010.1"/>
</dbReference>
<protein>
    <recommendedName>
        <fullName evidence="3">Lipoprotein</fullName>
    </recommendedName>
</protein>
<organism evidence="1 2">
    <name type="scientific">Leptospira licerasiae str. MMD4847</name>
    <dbReference type="NCBI Taxonomy" id="1049971"/>
    <lineage>
        <taxon>Bacteria</taxon>
        <taxon>Pseudomonadati</taxon>
        <taxon>Spirochaetota</taxon>
        <taxon>Spirochaetia</taxon>
        <taxon>Leptospirales</taxon>
        <taxon>Leptospiraceae</taxon>
        <taxon>Leptospira</taxon>
    </lineage>
</organism>
<comment type="caution">
    <text evidence="1">The sequence shown here is derived from an EMBL/GenBank/DDBJ whole genome shotgun (WGS) entry which is preliminary data.</text>
</comment>
<proteinExistence type="predicted"/>
<dbReference type="EMBL" id="AHOM02000010">
    <property type="protein sequence ID" value="EJZ41311.1"/>
    <property type="molecule type" value="Genomic_DNA"/>
</dbReference>
<evidence type="ECO:0000313" key="1">
    <source>
        <dbReference type="EMBL" id="EJZ41311.1"/>
    </source>
</evidence>
<evidence type="ECO:0000313" key="2">
    <source>
        <dbReference type="Proteomes" id="UP000018720"/>
    </source>
</evidence>
<reference evidence="1 2" key="1">
    <citation type="submission" date="2012-08" db="EMBL/GenBank/DDBJ databases">
        <authorList>
            <person name="Harkins D.M."/>
            <person name="Durkin A.S."/>
            <person name="Selengut J.D."/>
            <person name="Sanka R."/>
            <person name="DePew J."/>
            <person name="Purushe J."/>
            <person name="Matthias M.A."/>
            <person name="Vinetz J.M."/>
            <person name="Sutton G.G."/>
            <person name="Nelson W.C."/>
            <person name="Fouts D.E."/>
        </authorList>
    </citation>
    <scope>NUCLEOTIDE SEQUENCE [LARGE SCALE GENOMIC DNA]</scope>
    <source>
        <strain evidence="1 2">MMD4847</strain>
    </source>
</reference>
<dbReference type="Proteomes" id="UP000018720">
    <property type="component" value="Unassembled WGS sequence"/>
</dbReference>